<evidence type="ECO:0000313" key="1">
    <source>
        <dbReference type="EMBL" id="OTF78898.1"/>
    </source>
</evidence>
<sequence>PSSRPNWKALTPPSNTWWRLQQSRPAGIGTLPGSARIPHSPPRIEEAESGVAVRRLSKKLLVAAKIAG</sequence>
<dbReference type="EMBL" id="MUJZ01025769">
    <property type="protein sequence ID" value="OTF78898.1"/>
    <property type="molecule type" value="Genomic_DNA"/>
</dbReference>
<proteinExistence type="predicted"/>
<gene>
    <name evidence="1" type="ORF">BLA29_011369</name>
</gene>
<dbReference type="AlphaFoldDB" id="A0A1Y3BG96"/>
<organism evidence="1 2">
    <name type="scientific">Euroglyphus maynei</name>
    <name type="common">Mayne's house dust mite</name>
    <dbReference type="NCBI Taxonomy" id="6958"/>
    <lineage>
        <taxon>Eukaryota</taxon>
        <taxon>Metazoa</taxon>
        <taxon>Ecdysozoa</taxon>
        <taxon>Arthropoda</taxon>
        <taxon>Chelicerata</taxon>
        <taxon>Arachnida</taxon>
        <taxon>Acari</taxon>
        <taxon>Acariformes</taxon>
        <taxon>Sarcoptiformes</taxon>
        <taxon>Astigmata</taxon>
        <taxon>Psoroptidia</taxon>
        <taxon>Analgoidea</taxon>
        <taxon>Pyroglyphidae</taxon>
        <taxon>Pyroglyphinae</taxon>
        <taxon>Euroglyphus</taxon>
    </lineage>
</organism>
<name>A0A1Y3BG96_EURMA</name>
<protein>
    <submittedName>
        <fullName evidence="1">Uncharacterized protein</fullName>
    </submittedName>
</protein>
<feature type="non-terminal residue" evidence="1">
    <location>
        <position position="1"/>
    </location>
</feature>
<reference evidence="1 2" key="1">
    <citation type="submission" date="2017-03" db="EMBL/GenBank/DDBJ databases">
        <title>Genome Survey of Euroglyphus maynei.</title>
        <authorList>
            <person name="Arlian L.G."/>
            <person name="Morgan M.S."/>
            <person name="Rider S.D."/>
        </authorList>
    </citation>
    <scope>NUCLEOTIDE SEQUENCE [LARGE SCALE GENOMIC DNA]</scope>
    <source>
        <strain evidence="1">Arlian Lab</strain>
        <tissue evidence="1">Whole body</tissue>
    </source>
</reference>
<dbReference type="Proteomes" id="UP000194236">
    <property type="component" value="Unassembled WGS sequence"/>
</dbReference>
<keyword evidence="2" id="KW-1185">Reference proteome</keyword>
<accession>A0A1Y3BG96</accession>
<comment type="caution">
    <text evidence="1">The sequence shown here is derived from an EMBL/GenBank/DDBJ whole genome shotgun (WGS) entry which is preliminary data.</text>
</comment>
<evidence type="ECO:0000313" key="2">
    <source>
        <dbReference type="Proteomes" id="UP000194236"/>
    </source>
</evidence>